<organism evidence="2 3">
    <name type="scientific">Rozella allomycis (strain CSF55)</name>
    <dbReference type="NCBI Taxonomy" id="988480"/>
    <lineage>
        <taxon>Eukaryota</taxon>
        <taxon>Fungi</taxon>
        <taxon>Fungi incertae sedis</taxon>
        <taxon>Cryptomycota</taxon>
        <taxon>Cryptomycota incertae sedis</taxon>
        <taxon>Rozella</taxon>
    </lineage>
</organism>
<sequence length="156" mass="18077">MSFVSYDPLLGYVLRQLCNSLIVAAEIRHKTENIKIKSKVDYKQFYVLAVSIMFAIVVALFYVRRAIDDPLKYIVYKTLTYENLSESVYTCDYVPLFGYIVTALLGFIFSLAFILKPKVNINKRKLSSKESEKSRRGSIRYFTPSELDLLFLFVLP</sequence>
<evidence type="ECO:0000313" key="3">
    <source>
        <dbReference type="Proteomes" id="UP000281549"/>
    </source>
</evidence>
<dbReference type="Proteomes" id="UP000281549">
    <property type="component" value="Unassembled WGS sequence"/>
</dbReference>
<feature type="transmembrane region" description="Helical" evidence="1">
    <location>
        <begin position="96"/>
        <end position="115"/>
    </location>
</feature>
<feature type="transmembrane region" description="Helical" evidence="1">
    <location>
        <begin position="45"/>
        <end position="63"/>
    </location>
</feature>
<dbReference type="EMBL" id="ML005248">
    <property type="protein sequence ID" value="RKP19312.1"/>
    <property type="molecule type" value="Genomic_DNA"/>
</dbReference>
<evidence type="ECO:0000313" key="2">
    <source>
        <dbReference type="EMBL" id="RKP19312.1"/>
    </source>
</evidence>
<proteinExistence type="predicted"/>
<accession>A0A4P9YJN0</accession>
<keyword evidence="1" id="KW-0472">Membrane</keyword>
<keyword evidence="1" id="KW-1133">Transmembrane helix</keyword>
<gene>
    <name evidence="2" type="ORF">ROZALSC1DRAFT_29077</name>
</gene>
<evidence type="ECO:0000256" key="1">
    <source>
        <dbReference type="SAM" id="Phobius"/>
    </source>
</evidence>
<dbReference type="AlphaFoldDB" id="A0A4P9YJN0"/>
<protein>
    <submittedName>
        <fullName evidence="2">Uncharacterized protein</fullName>
    </submittedName>
</protein>
<keyword evidence="1" id="KW-0812">Transmembrane</keyword>
<reference evidence="3" key="1">
    <citation type="journal article" date="2018" name="Nat. Microbiol.">
        <title>Leveraging single-cell genomics to expand the fungal tree of life.</title>
        <authorList>
            <person name="Ahrendt S.R."/>
            <person name="Quandt C.A."/>
            <person name="Ciobanu D."/>
            <person name="Clum A."/>
            <person name="Salamov A."/>
            <person name="Andreopoulos B."/>
            <person name="Cheng J.F."/>
            <person name="Woyke T."/>
            <person name="Pelin A."/>
            <person name="Henrissat B."/>
            <person name="Reynolds N.K."/>
            <person name="Benny G.L."/>
            <person name="Smith M.E."/>
            <person name="James T.Y."/>
            <person name="Grigoriev I.V."/>
        </authorList>
    </citation>
    <scope>NUCLEOTIDE SEQUENCE [LARGE SCALE GENOMIC DNA]</scope>
    <source>
        <strain evidence="3">CSF55</strain>
    </source>
</reference>
<name>A0A4P9YJN0_ROZAC</name>